<evidence type="ECO:0000313" key="3">
    <source>
        <dbReference type="Proteomes" id="UP001197770"/>
    </source>
</evidence>
<dbReference type="PIRSF" id="PIRSF021239">
    <property type="entry name" value="UCP021239"/>
    <property type="match status" value="1"/>
</dbReference>
<reference evidence="2 3" key="1">
    <citation type="submission" date="2021-11" db="EMBL/GenBank/DDBJ databases">
        <title>Seasonal and diel survey of microbial diversity of the Tyrrhenian coast.</title>
        <authorList>
            <person name="Gattoni G."/>
            <person name="Corral P."/>
        </authorList>
    </citation>
    <scope>NUCLEOTIDE SEQUENCE [LARGE SCALE GENOMIC DNA]</scope>
    <source>
        <strain evidence="2 3">Mr9</strain>
    </source>
</reference>
<name>A0ABS8GSP4_9FLAO</name>
<evidence type="ECO:0000313" key="2">
    <source>
        <dbReference type="EMBL" id="MCC4212680.1"/>
    </source>
</evidence>
<keyword evidence="3" id="KW-1185">Reference proteome</keyword>
<keyword evidence="1" id="KW-1133">Transmembrane helix</keyword>
<accession>A0ABS8GSP4</accession>
<feature type="transmembrane region" description="Helical" evidence="1">
    <location>
        <begin position="36"/>
        <end position="55"/>
    </location>
</feature>
<dbReference type="EMBL" id="JAJGMW010000008">
    <property type="protein sequence ID" value="MCC4212680.1"/>
    <property type="molecule type" value="Genomic_DNA"/>
</dbReference>
<keyword evidence="1" id="KW-0812">Transmembrane</keyword>
<feature type="transmembrane region" description="Helical" evidence="1">
    <location>
        <begin position="76"/>
        <end position="96"/>
    </location>
</feature>
<comment type="caution">
    <text evidence="2">The sequence shown here is derived from an EMBL/GenBank/DDBJ whole genome shotgun (WGS) entry which is preliminary data.</text>
</comment>
<feature type="transmembrane region" description="Helical" evidence="1">
    <location>
        <begin position="102"/>
        <end position="120"/>
    </location>
</feature>
<dbReference type="PANTHER" id="PTHR38482">
    <property type="entry name" value="DMT FAMILY PROTEIN"/>
    <property type="match status" value="1"/>
</dbReference>
<keyword evidence="1" id="KW-0472">Membrane</keyword>
<dbReference type="Proteomes" id="UP001197770">
    <property type="component" value="Unassembled WGS sequence"/>
</dbReference>
<evidence type="ECO:0000256" key="1">
    <source>
        <dbReference type="SAM" id="Phobius"/>
    </source>
</evidence>
<dbReference type="Pfam" id="PF04342">
    <property type="entry name" value="DMT_6"/>
    <property type="match status" value="1"/>
</dbReference>
<dbReference type="RefSeq" id="WP_228229755.1">
    <property type="nucleotide sequence ID" value="NZ_JAJGMW010000008.1"/>
</dbReference>
<gene>
    <name evidence="2" type="ORF">LLW17_08120</name>
</gene>
<sequence length="122" mass="14030">MKALTTIALLILSNSFMVVAWYGHLKFSELKWFSRLGLVAIILISWGIALFEYIFQVPANRMGFKENGGPFSLIQLKVIQEVITLVVFAVFTLLVFKTETFRLNHIISFLFLIGAVYFMFKK</sequence>
<dbReference type="PANTHER" id="PTHR38482:SF1">
    <property type="entry name" value="DMT FAMILY PROTEIN"/>
    <property type="match status" value="1"/>
</dbReference>
<dbReference type="InterPro" id="IPR007437">
    <property type="entry name" value="DUF486"/>
</dbReference>
<protein>
    <submittedName>
        <fullName evidence="2">DMT family protein</fullName>
    </submittedName>
</protein>
<organism evidence="2 3">
    <name type="scientific">Leeuwenhoekiella parthenopeia</name>
    <dbReference type="NCBI Taxonomy" id="2890320"/>
    <lineage>
        <taxon>Bacteria</taxon>
        <taxon>Pseudomonadati</taxon>
        <taxon>Bacteroidota</taxon>
        <taxon>Flavobacteriia</taxon>
        <taxon>Flavobacteriales</taxon>
        <taxon>Flavobacteriaceae</taxon>
        <taxon>Leeuwenhoekiella</taxon>
    </lineage>
</organism>
<proteinExistence type="predicted"/>